<dbReference type="InParanoid" id="D1C9S4"/>
<reference evidence="1 2" key="2">
    <citation type="journal article" date="2010" name="Stand. Genomic Sci.">
        <title>Complete genome sequence of Desulfohalobium retbaense type strain (HR(100)).</title>
        <authorList>
            <person name="Spring S."/>
            <person name="Nolan M."/>
            <person name="Lapidus A."/>
            <person name="Glavina Del Rio T."/>
            <person name="Copeland A."/>
            <person name="Tice H."/>
            <person name="Cheng J.F."/>
            <person name="Lucas S."/>
            <person name="Land M."/>
            <person name="Chen F."/>
            <person name="Bruce D."/>
            <person name="Goodwin L."/>
            <person name="Pitluck S."/>
            <person name="Ivanova N."/>
            <person name="Mavromatis K."/>
            <person name="Mikhailova N."/>
            <person name="Pati A."/>
            <person name="Chen A."/>
            <person name="Palaniappan K."/>
            <person name="Hauser L."/>
            <person name="Chang Y.J."/>
            <person name="Jeffries C.D."/>
            <person name="Munk C."/>
            <person name="Kiss H."/>
            <person name="Chain P."/>
            <person name="Han C."/>
            <person name="Brettin T."/>
            <person name="Detter J.C."/>
            <person name="Schuler E."/>
            <person name="Goker M."/>
            <person name="Rohde M."/>
            <person name="Bristow J."/>
            <person name="Eisen J.A."/>
            <person name="Markowitz V."/>
            <person name="Hugenholtz P."/>
            <person name="Kyrpides N.C."/>
            <person name="Klenk H.P."/>
        </authorList>
    </citation>
    <scope>NUCLEOTIDE SEQUENCE [LARGE SCALE GENOMIC DNA]</scope>
    <source>
        <strain evidence="2">ATCC 49802 / DSM 20745 / S 6022</strain>
    </source>
</reference>
<name>D1C9S4_SPHTD</name>
<dbReference type="AlphaFoldDB" id="D1C9S4"/>
<protein>
    <submittedName>
        <fullName evidence="1">Uncharacterized protein</fullName>
    </submittedName>
</protein>
<sequence length="149" mass="16872">MPDQEIINGLIATYRELNHRVRGDAKDLSGDAHEALVSTLRRLRDRELRASQAIKRILVGDAVDEDDEAPLTETEFAESMSNSPNVLLSQFGTAREATLAMVRDLPDEEWNKVVQTPRGQMSLRDYLKTLVDRDRQKLEEIDGLLKARA</sequence>
<dbReference type="Proteomes" id="UP000002027">
    <property type="component" value="Chromosome 2"/>
</dbReference>
<dbReference type="HOGENOM" id="CLU_1748491_0_0_0"/>
<dbReference type="KEGG" id="sti:Sthe_3167"/>
<evidence type="ECO:0000313" key="1">
    <source>
        <dbReference type="EMBL" id="ACZ40567.1"/>
    </source>
</evidence>
<dbReference type="InterPro" id="IPR034660">
    <property type="entry name" value="DinB/YfiT-like"/>
</dbReference>
<accession>D1C9S4</accession>
<dbReference type="RefSeq" id="WP_012873602.1">
    <property type="nucleotide sequence ID" value="NC_013524.1"/>
</dbReference>
<reference evidence="2" key="1">
    <citation type="submission" date="2009-11" db="EMBL/GenBank/DDBJ databases">
        <title>The complete chromosome 2 of Sphaerobacter thermophilus DSM 20745.</title>
        <authorList>
            <person name="Lucas S."/>
            <person name="Copeland A."/>
            <person name="Lapidus A."/>
            <person name="Glavina del Rio T."/>
            <person name="Dalin E."/>
            <person name="Tice H."/>
            <person name="Bruce D."/>
            <person name="Goodwin L."/>
            <person name="Pitluck S."/>
            <person name="Kyrpides N."/>
            <person name="Mavromatis K."/>
            <person name="Ivanova N."/>
            <person name="Mikhailova N."/>
            <person name="LaButti K.M."/>
            <person name="Clum A."/>
            <person name="Sun H.I."/>
            <person name="Brettin T."/>
            <person name="Detter J.C."/>
            <person name="Han C."/>
            <person name="Larimer F."/>
            <person name="Land M."/>
            <person name="Hauser L."/>
            <person name="Markowitz V."/>
            <person name="Cheng J.F."/>
            <person name="Hugenholtz P."/>
            <person name="Woyke T."/>
            <person name="Wu D."/>
            <person name="Steenblock K."/>
            <person name="Schneider S."/>
            <person name="Pukall R."/>
            <person name="Goeker M."/>
            <person name="Klenk H.P."/>
            <person name="Eisen J.A."/>
        </authorList>
    </citation>
    <scope>NUCLEOTIDE SEQUENCE [LARGE SCALE GENOMIC DNA]</scope>
    <source>
        <strain evidence="2">ATCC 49802 / DSM 20745 / S 6022</strain>
    </source>
</reference>
<dbReference type="EMBL" id="CP001824">
    <property type="protein sequence ID" value="ACZ40567.1"/>
    <property type="molecule type" value="Genomic_DNA"/>
</dbReference>
<dbReference type="OrthoDB" id="161296at2"/>
<proteinExistence type="predicted"/>
<dbReference type="eggNOG" id="ENOG5032FP4">
    <property type="taxonomic scope" value="Bacteria"/>
</dbReference>
<dbReference type="SUPFAM" id="SSF109854">
    <property type="entry name" value="DinB/YfiT-like putative metalloenzymes"/>
    <property type="match status" value="1"/>
</dbReference>
<keyword evidence="2" id="KW-1185">Reference proteome</keyword>
<gene>
    <name evidence="1" type="ordered locus">Sthe_3167</name>
</gene>
<dbReference type="Gene3D" id="1.20.120.450">
    <property type="entry name" value="dinb family like domain"/>
    <property type="match status" value="1"/>
</dbReference>
<evidence type="ECO:0000313" key="2">
    <source>
        <dbReference type="Proteomes" id="UP000002027"/>
    </source>
</evidence>
<organism evidence="1 2">
    <name type="scientific">Sphaerobacter thermophilus (strain ATCC 49802 / DSM 20745 / KCCM 41009 / NCIMB 13125 / S 6022)</name>
    <dbReference type="NCBI Taxonomy" id="479434"/>
    <lineage>
        <taxon>Bacteria</taxon>
        <taxon>Pseudomonadati</taxon>
        <taxon>Thermomicrobiota</taxon>
        <taxon>Thermomicrobia</taxon>
        <taxon>Sphaerobacterales</taxon>
        <taxon>Sphaerobacterineae</taxon>
        <taxon>Sphaerobacteraceae</taxon>
        <taxon>Sphaerobacter</taxon>
    </lineage>
</organism>